<sequence length="158" mass="16663">MEAAEEGGRAARGKSSSPRSSLHDRLAAERHVPRPVPSLGLEDAAALDDAAVAAAAGVSSDEAERLRREAQDEVLSELKGEVLQRRASTGEEAGKQPPAGHRPSEGAEGALLKFARAAARERHDTVRHVLQSVPPAHVDLDELDRKNDGGEDADADAD</sequence>
<protein>
    <submittedName>
        <fullName evidence="2">Uncharacterized protein</fullName>
    </submittedName>
</protein>
<evidence type="ECO:0000313" key="3">
    <source>
        <dbReference type="Proteomes" id="UP000075714"/>
    </source>
</evidence>
<feature type="compositionally biased region" description="Basic and acidic residues" evidence="1">
    <location>
        <begin position="138"/>
        <end position="149"/>
    </location>
</feature>
<feature type="region of interest" description="Disordered" evidence="1">
    <location>
        <begin position="1"/>
        <end position="41"/>
    </location>
</feature>
<feature type="region of interest" description="Disordered" evidence="1">
    <location>
        <begin position="123"/>
        <end position="158"/>
    </location>
</feature>
<dbReference type="EMBL" id="LSYV01000032">
    <property type="protein sequence ID" value="KXZ47990.1"/>
    <property type="molecule type" value="Genomic_DNA"/>
</dbReference>
<dbReference type="AlphaFoldDB" id="A0A150GF86"/>
<organism evidence="2 3">
    <name type="scientific">Gonium pectorale</name>
    <name type="common">Green alga</name>
    <dbReference type="NCBI Taxonomy" id="33097"/>
    <lineage>
        <taxon>Eukaryota</taxon>
        <taxon>Viridiplantae</taxon>
        <taxon>Chlorophyta</taxon>
        <taxon>core chlorophytes</taxon>
        <taxon>Chlorophyceae</taxon>
        <taxon>CS clade</taxon>
        <taxon>Chlamydomonadales</taxon>
        <taxon>Volvocaceae</taxon>
        <taxon>Gonium</taxon>
    </lineage>
</organism>
<dbReference type="Proteomes" id="UP000075714">
    <property type="component" value="Unassembled WGS sequence"/>
</dbReference>
<gene>
    <name evidence="2" type="ORF">GPECTOR_31g353</name>
</gene>
<comment type="caution">
    <text evidence="2">The sequence shown here is derived from an EMBL/GenBank/DDBJ whole genome shotgun (WGS) entry which is preliminary data.</text>
</comment>
<evidence type="ECO:0000256" key="1">
    <source>
        <dbReference type="SAM" id="MobiDB-lite"/>
    </source>
</evidence>
<feature type="compositionally biased region" description="Basic and acidic residues" evidence="1">
    <location>
        <begin position="79"/>
        <end position="94"/>
    </location>
</feature>
<feature type="compositionally biased region" description="Basic and acidic residues" evidence="1">
    <location>
        <begin position="21"/>
        <end position="32"/>
    </location>
</feature>
<evidence type="ECO:0000313" key="2">
    <source>
        <dbReference type="EMBL" id="KXZ47990.1"/>
    </source>
</evidence>
<reference evidence="3" key="1">
    <citation type="journal article" date="2016" name="Nat. Commun.">
        <title>The Gonium pectorale genome demonstrates co-option of cell cycle regulation during the evolution of multicellularity.</title>
        <authorList>
            <person name="Hanschen E.R."/>
            <person name="Marriage T.N."/>
            <person name="Ferris P.J."/>
            <person name="Hamaji T."/>
            <person name="Toyoda A."/>
            <person name="Fujiyama A."/>
            <person name="Neme R."/>
            <person name="Noguchi H."/>
            <person name="Minakuchi Y."/>
            <person name="Suzuki M."/>
            <person name="Kawai-Toyooka H."/>
            <person name="Smith D.R."/>
            <person name="Sparks H."/>
            <person name="Anderson J."/>
            <person name="Bakaric R."/>
            <person name="Luria V."/>
            <person name="Karger A."/>
            <person name="Kirschner M.W."/>
            <person name="Durand P.M."/>
            <person name="Michod R.E."/>
            <person name="Nozaki H."/>
            <person name="Olson B.J."/>
        </authorList>
    </citation>
    <scope>NUCLEOTIDE SEQUENCE [LARGE SCALE GENOMIC DNA]</scope>
    <source>
        <strain evidence="3">NIES-2863</strain>
    </source>
</reference>
<feature type="region of interest" description="Disordered" evidence="1">
    <location>
        <begin position="79"/>
        <end position="109"/>
    </location>
</feature>
<proteinExistence type="predicted"/>
<dbReference type="OrthoDB" id="547041at2759"/>
<accession>A0A150GF86</accession>
<keyword evidence="3" id="KW-1185">Reference proteome</keyword>
<name>A0A150GF86_GONPE</name>